<feature type="binding site" evidence="6">
    <location>
        <position position="494"/>
    </location>
    <ligand>
        <name>ATP</name>
        <dbReference type="ChEBI" id="CHEBI:30616"/>
    </ligand>
</feature>
<keyword evidence="14" id="KW-1185">Reference proteome</keyword>
<dbReference type="InterPro" id="IPR025198">
    <property type="entry name" value="PPK_N_dom"/>
</dbReference>
<comment type="cofactor">
    <cofactor evidence="6">
        <name>Mg(2+)</name>
        <dbReference type="ChEBI" id="CHEBI:18420"/>
    </cofactor>
</comment>
<proteinExistence type="inferred from homology"/>
<dbReference type="SUPFAM" id="SSF140356">
    <property type="entry name" value="PPK N-terminal domain-like"/>
    <property type="match status" value="1"/>
</dbReference>
<dbReference type="InterPro" id="IPR041108">
    <property type="entry name" value="PP_kinase_C_1"/>
</dbReference>
<keyword evidence="1 6" id="KW-0597">Phosphoprotein</keyword>
<dbReference type="NCBIfam" id="TIGR03705">
    <property type="entry name" value="poly_P_kin"/>
    <property type="match status" value="1"/>
</dbReference>
<organism evidence="13 14">
    <name type="scientific">Diaphorobacter ruginosibacter</name>
    <dbReference type="NCBI Taxonomy" id="1715720"/>
    <lineage>
        <taxon>Bacteria</taxon>
        <taxon>Pseudomonadati</taxon>
        <taxon>Pseudomonadota</taxon>
        <taxon>Betaproteobacteria</taxon>
        <taxon>Burkholderiales</taxon>
        <taxon>Comamonadaceae</taxon>
        <taxon>Diaphorobacter</taxon>
    </lineage>
</organism>
<evidence type="ECO:0000259" key="9">
    <source>
        <dbReference type="Pfam" id="PF02503"/>
    </source>
</evidence>
<evidence type="ECO:0000256" key="4">
    <source>
        <dbReference type="ARBA" id="ARBA00022777"/>
    </source>
</evidence>
<evidence type="ECO:0000256" key="5">
    <source>
        <dbReference type="ARBA" id="ARBA00022840"/>
    </source>
</evidence>
<keyword evidence="2 6" id="KW-0808">Transferase</keyword>
<comment type="similarity">
    <text evidence="6 7">Belongs to the polyphosphate kinase 1 (PPK1) family.</text>
</comment>
<dbReference type="Pfam" id="PF17941">
    <property type="entry name" value="PP_kinase_C_1"/>
    <property type="match status" value="1"/>
</dbReference>
<feature type="active site" description="Phosphohistidine intermediate" evidence="6">
    <location>
        <position position="461"/>
    </location>
</feature>
<dbReference type="GO" id="GO:0005524">
    <property type="term" value="F:ATP binding"/>
    <property type="evidence" value="ECO:0007669"/>
    <property type="project" value="UniProtKB-KW"/>
</dbReference>
<keyword evidence="3 6" id="KW-0547">Nucleotide-binding</keyword>
<evidence type="ECO:0000256" key="8">
    <source>
        <dbReference type="SAM" id="MobiDB-lite"/>
    </source>
</evidence>
<dbReference type="NCBIfam" id="NF003921">
    <property type="entry name" value="PRK05443.2-2"/>
    <property type="match status" value="1"/>
</dbReference>
<dbReference type="PIRSF" id="PIRSF015589">
    <property type="entry name" value="PP_kinase"/>
    <property type="match status" value="1"/>
</dbReference>
<keyword evidence="5 6" id="KW-0067">ATP-binding</keyword>
<dbReference type="GO" id="GO:0006799">
    <property type="term" value="P:polyphosphate biosynthetic process"/>
    <property type="evidence" value="ECO:0007669"/>
    <property type="project" value="UniProtKB-UniRule"/>
</dbReference>
<dbReference type="InterPro" id="IPR036832">
    <property type="entry name" value="PPK_N_dom_sf"/>
</dbReference>
<feature type="region of interest" description="Disordered" evidence="8">
    <location>
        <begin position="1"/>
        <end position="28"/>
    </location>
</feature>
<keyword evidence="4 6" id="KW-0418">Kinase</keyword>
<protein>
    <recommendedName>
        <fullName evidence="6 7">Polyphosphate kinase</fullName>
        <ecNumber evidence="6 7">2.7.4.1</ecNumber>
    </recommendedName>
    <alternativeName>
        <fullName evidence="6">ATP-polyphosphate phosphotransferase</fullName>
    </alternativeName>
    <alternativeName>
        <fullName evidence="6">Polyphosphoric acid kinase</fullName>
    </alternativeName>
</protein>
<reference evidence="13 14" key="1">
    <citation type="submission" date="2020-08" db="EMBL/GenBank/DDBJ databases">
        <title>Genome sequence of Diaphorobacter ruginosibacter DSM 27467T.</title>
        <authorList>
            <person name="Hyun D.-W."/>
            <person name="Bae J.-W."/>
        </authorList>
    </citation>
    <scope>NUCLEOTIDE SEQUENCE [LARGE SCALE GENOMIC DNA]</scope>
    <source>
        <strain evidence="13 14">DSM 27467</strain>
    </source>
</reference>
<evidence type="ECO:0000259" key="12">
    <source>
        <dbReference type="Pfam" id="PF17941"/>
    </source>
</evidence>
<dbReference type="EC" id="2.7.4.1" evidence="6 7"/>
<feature type="domain" description="Polyphosphate kinase C-terminal" evidence="11">
    <location>
        <begin position="530"/>
        <end position="692"/>
    </location>
</feature>
<dbReference type="InterPro" id="IPR003414">
    <property type="entry name" value="PP_kinase"/>
</dbReference>
<dbReference type="NCBIfam" id="NF003918">
    <property type="entry name" value="PRK05443.1-2"/>
    <property type="match status" value="1"/>
</dbReference>
<dbReference type="Gene3D" id="3.30.870.10">
    <property type="entry name" value="Endonuclease Chain A"/>
    <property type="match status" value="2"/>
</dbReference>
<evidence type="ECO:0000256" key="1">
    <source>
        <dbReference type="ARBA" id="ARBA00022553"/>
    </source>
</evidence>
<accession>A0A7G9RTD9</accession>
<dbReference type="Pfam" id="PF13090">
    <property type="entry name" value="PP_kinase_C"/>
    <property type="match status" value="1"/>
</dbReference>
<dbReference type="SUPFAM" id="SSF143724">
    <property type="entry name" value="PHP14-like"/>
    <property type="match status" value="1"/>
</dbReference>
<feature type="domain" description="Polyphosphate kinase middle" evidence="9">
    <location>
        <begin position="148"/>
        <end position="329"/>
    </location>
</feature>
<evidence type="ECO:0000313" key="14">
    <source>
        <dbReference type="Proteomes" id="UP000515811"/>
    </source>
</evidence>
<evidence type="ECO:0000256" key="3">
    <source>
        <dbReference type="ARBA" id="ARBA00022741"/>
    </source>
</evidence>
<feature type="domain" description="Polyphosphate kinase C-terminal" evidence="12">
    <location>
        <begin position="358"/>
        <end position="521"/>
    </location>
</feature>
<dbReference type="Pfam" id="PF02503">
    <property type="entry name" value="PP_kinase"/>
    <property type="match status" value="1"/>
</dbReference>
<dbReference type="GO" id="GO:0046872">
    <property type="term" value="F:metal ion binding"/>
    <property type="evidence" value="ECO:0007669"/>
    <property type="project" value="UniProtKB-KW"/>
</dbReference>
<keyword evidence="6" id="KW-0460">Magnesium</keyword>
<feature type="compositionally biased region" description="Polar residues" evidence="8">
    <location>
        <begin position="1"/>
        <end position="12"/>
    </location>
</feature>
<evidence type="ECO:0000259" key="11">
    <source>
        <dbReference type="Pfam" id="PF13090"/>
    </source>
</evidence>
<dbReference type="InterPro" id="IPR024953">
    <property type="entry name" value="PP_kinase_middle"/>
</dbReference>
<evidence type="ECO:0000256" key="7">
    <source>
        <dbReference type="RuleBase" id="RU003800"/>
    </source>
</evidence>
<dbReference type="KEGG" id="drg:H9K76_08685"/>
<dbReference type="GO" id="GO:0008976">
    <property type="term" value="F:polyphosphate kinase activity"/>
    <property type="evidence" value="ECO:0007669"/>
    <property type="project" value="UniProtKB-UniRule"/>
</dbReference>
<name>A0A7G9RTD9_9BURK</name>
<dbReference type="AlphaFoldDB" id="A0A7G9RTD9"/>
<feature type="binding site" evidence="6">
    <location>
        <position position="618"/>
    </location>
    <ligand>
        <name>ATP</name>
        <dbReference type="ChEBI" id="CHEBI:30616"/>
    </ligand>
</feature>
<dbReference type="EMBL" id="CP060714">
    <property type="protein sequence ID" value="QNN58864.1"/>
    <property type="molecule type" value="Genomic_DNA"/>
</dbReference>
<evidence type="ECO:0000313" key="13">
    <source>
        <dbReference type="EMBL" id="QNN58864.1"/>
    </source>
</evidence>
<dbReference type="PANTHER" id="PTHR30218">
    <property type="entry name" value="POLYPHOSPHATE KINASE"/>
    <property type="match status" value="1"/>
</dbReference>
<sequence>MPFSASQPSPMTVTEGIVSGSSASRSPMGLDGRRVTLLDRDHSILAFNERVFDWAVRTDVPLLERLRYLCIVSSNLDEFFEVRAAAHLTAAQQGETKGEYSIGSFEALSEKAHALVARQYALYNDSLMPAFEAQGIRVVSHGERNGAQKRWVREYFQRDVRPLLIPVGLDPSHPFPQVANKSLNFIVRLKGGDAFGRQNEIAIVKVPRILPRIIRLPAEVARDGVQLVTLSSIIRSHLADLFPGREVTEFSQFRVTRHSDLAVDEEDVRNLRMALRQGLQHRHFGQAVRLEVSASCSRHLSDFLLSQFNLPGPALYRVQGPVNLVRLSQMVELVADRRLLFPAWQPAWPEQLPRSGSILAELKKRDVLIHQPFESFDGVLAFLREAVHDPKVLVIKQTIYRTGSDAAMLDLLREAVRRGKEVTAVVELKARFDEEANINWAEALESVGAQVVYGVVGLKTHAKMLLVTRREGRQLRRYGHLATGNYNPRTAKLYTDLSMLTADERITADMDTVFDHLANQNRVPHLDQMLLAPFDMQQRFVEMVEQVGQAAARGEYARIVAKMNSLTDEALIQALLQAGQHGAHIDLIVRGACMLPAQVPGVSERIRVRSVIGRFLEHTRVFYFGMGESQELYLSSADWMNRNMLRRVELAWPVKDRKLRQRIIDECLVAYLHDDRDAWTLQSDGHYRRAEHVTDGLGAQNALMARYAPSRK</sequence>
<evidence type="ECO:0000256" key="6">
    <source>
        <dbReference type="HAMAP-Rule" id="MF_00347"/>
    </source>
</evidence>
<dbReference type="PANTHER" id="PTHR30218:SF0">
    <property type="entry name" value="POLYPHOSPHATE KINASE"/>
    <property type="match status" value="1"/>
</dbReference>
<evidence type="ECO:0000256" key="2">
    <source>
        <dbReference type="ARBA" id="ARBA00022679"/>
    </source>
</evidence>
<feature type="binding site" evidence="6">
    <location>
        <position position="431"/>
    </location>
    <ligand>
        <name>Mg(2+)</name>
        <dbReference type="ChEBI" id="CHEBI:18420"/>
    </ligand>
</feature>
<dbReference type="HAMAP" id="MF_00347">
    <property type="entry name" value="Polyphosphate_kinase"/>
    <property type="match status" value="1"/>
</dbReference>
<evidence type="ECO:0000259" key="10">
    <source>
        <dbReference type="Pfam" id="PF13089"/>
    </source>
</evidence>
<feature type="binding site" evidence="6">
    <location>
        <position position="75"/>
    </location>
    <ligand>
        <name>ATP</name>
        <dbReference type="ChEBI" id="CHEBI:30616"/>
    </ligand>
</feature>
<dbReference type="Proteomes" id="UP000515811">
    <property type="component" value="Chromosome"/>
</dbReference>
<dbReference type="InterPro" id="IPR036830">
    <property type="entry name" value="PP_kinase_middle_dom_sf"/>
</dbReference>
<dbReference type="Gene3D" id="3.30.1840.10">
    <property type="entry name" value="Polyphosphate kinase middle domain"/>
    <property type="match status" value="1"/>
</dbReference>
<dbReference type="Gene3D" id="1.20.58.310">
    <property type="entry name" value="Polyphosphate kinase N-terminal domain"/>
    <property type="match status" value="1"/>
</dbReference>
<dbReference type="SUPFAM" id="SSF56024">
    <property type="entry name" value="Phospholipase D/nuclease"/>
    <property type="match status" value="2"/>
</dbReference>
<keyword evidence="6" id="KW-0479">Metal-binding</keyword>
<comment type="catalytic activity">
    <reaction evidence="6 7">
        <text>[phosphate](n) + ATP = [phosphate](n+1) + ADP</text>
        <dbReference type="Rhea" id="RHEA:19573"/>
        <dbReference type="Rhea" id="RHEA-COMP:9859"/>
        <dbReference type="Rhea" id="RHEA-COMP:14280"/>
        <dbReference type="ChEBI" id="CHEBI:16838"/>
        <dbReference type="ChEBI" id="CHEBI:30616"/>
        <dbReference type="ChEBI" id="CHEBI:456216"/>
        <dbReference type="EC" id="2.7.4.1"/>
    </reaction>
</comment>
<dbReference type="InterPro" id="IPR025200">
    <property type="entry name" value="PPK_C_dom2"/>
</dbReference>
<dbReference type="Pfam" id="PF13089">
    <property type="entry name" value="PP_kinase_N"/>
    <property type="match status" value="1"/>
</dbReference>
<dbReference type="GO" id="GO:0009358">
    <property type="term" value="C:polyphosphate kinase complex"/>
    <property type="evidence" value="ECO:0007669"/>
    <property type="project" value="InterPro"/>
</dbReference>
<comment type="function">
    <text evidence="6 7">Catalyzes the reversible transfer of the terminal phosphate of ATP to form a long-chain polyphosphate (polyP).</text>
</comment>
<gene>
    <name evidence="13" type="primary">ppk1</name>
    <name evidence="6" type="synonym">ppk</name>
    <name evidence="13" type="ORF">H9K76_08685</name>
</gene>
<comment type="PTM">
    <text evidence="6 7">An intermediate of this reaction is the autophosphorylated ppk in which a phosphate is covalently linked to a histidine residue through a N-P bond.</text>
</comment>
<feature type="binding site" evidence="6">
    <location>
        <position position="401"/>
    </location>
    <ligand>
        <name>Mg(2+)</name>
        <dbReference type="ChEBI" id="CHEBI:18420"/>
    </ligand>
</feature>
<feature type="binding site" evidence="6">
    <location>
        <position position="590"/>
    </location>
    <ligand>
        <name>ATP</name>
        <dbReference type="ChEBI" id="CHEBI:30616"/>
    </ligand>
</feature>
<feature type="domain" description="Polyphosphate kinase N-terminal" evidence="10">
    <location>
        <begin position="38"/>
        <end position="138"/>
    </location>
</feature>